<dbReference type="Pfam" id="PF07883">
    <property type="entry name" value="Cupin_2"/>
    <property type="match status" value="1"/>
</dbReference>
<dbReference type="AlphaFoldDB" id="A0A0K8J5J3"/>
<reference evidence="3" key="1">
    <citation type="submission" date="2015-09" db="EMBL/GenBank/DDBJ databases">
        <authorList>
            <person name="Wibberg D."/>
        </authorList>
    </citation>
    <scope>NUCLEOTIDE SEQUENCE [LARGE SCALE GENOMIC DNA]</scope>
    <source>
        <strain evidence="3">SD1D</strain>
    </source>
</reference>
<dbReference type="OrthoDB" id="3231985at2"/>
<dbReference type="Proteomes" id="UP000196053">
    <property type="component" value="Chromosome I"/>
</dbReference>
<evidence type="ECO:0000313" key="2">
    <source>
        <dbReference type="EMBL" id="CUH92730.1"/>
    </source>
</evidence>
<dbReference type="SUPFAM" id="SSF51182">
    <property type="entry name" value="RmlC-like cupins"/>
    <property type="match status" value="1"/>
</dbReference>
<dbReference type="InterPro" id="IPR011051">
    <property type="entry name" value="RmlC_Cupin_sf"/>
</dbReference>
<dbReference type="KEGG" id="hsd:SD1D_1184"/>
<dbReference type="InterPro" id="IPR052538">
    <property type="entry name" value="Flavonoid_dioxygenase-like"/>
</dbReference>
<dbReference type="RefSeq" id="WP_087758800.1">
    <property type="nucleotide sequence ID" value="NZ_DUPS01000073.1"/>
</dbReference>
<dbReference type="CDD" id="cd02223">
    <property type="entry name" value="cupin_Bh2720-like"/>
    <property type="match status" value="1"/>
</dbReference>
<sequence length="160" mass="18663">MNFNNKHNRFYPNLPKKNSFYRGRYPYRSIRDYGPEPFVININKATLQNTTFRTSLWTGTFLQLTLMSIDVGGEIGLEVHHDIDQFIRIEQGEGLVMMGDQKDDLYFREPVKDDYVIFIPAGKWHNLINTGHTPIKLYSIYAPPNHPHGTIHVTKDDETH</sequence>
<evidence type="ECO:0000259" key="1">
    <source>
        <dbReference type="Pfam" id="PF07883"/>
    </source>
</evidence>
<name>A0A0K8J5J3_9FIRM</name>
<feature type="domain" description="Cupin type-2" evidence="1">
    <location>
        <begin position="66"/>
        <end position="141"/>
    </location>
</feature>
<dbReference type="PANTHER" id="PTHR43346:SF1">
    <property type="entry name" value="QUERCETIN 2,3-DIOXYGENASE-RELATED"/>
    <property type="match status" value="1"/>
</dbReference>
<keyword evidence="3" id="KW-1185">Reference proteome</keyword>
<gene>
    <name evidence="2" type="ORF">SD1D_1184</name>
</gene>
<accession>A0A0K8J5J3</accession>
<dbReference type="PANTHER" id="PTHR43346">
    <property type="entry name" value="LIGAND BINDING DOMAIN PROTEIN, PUTATIVE (AFU_ORTHOLOGUE AFUA_6G14370)-RELATED"/>
    <property type="match status" value="1"/>
</dbReference>
<dbReference type="EMBL" id="LN879430">
    <property type="protein sequence ID" value="CUH92730.1"/>
    <property type="molecule type" value="Genomic_DNA"/>
</dbReference>
<organism evidence="2 3">
    <name type="scientific">Herbinix luporum</name>
    <dbReference type="NCBI Taxonomy" id="1679721"/>
    <lineage>
        <taxon>Bacteria</taxon>
        <taxon>Bacillati</taxon>
        <taxon>Bacillota</taxon>
        <taxon>Clostridia</taxon>
        <taxon>Lachnospirales</taxon>
        <taxon>Lachnospiraceae</taxon>
        <taxon>Herbinix</taxon>
    </lineage>
</organism>
<dbReference type="InterPro" id="IPR014710">
    <property type="entry name" value="RmlC-like_jellyroll"/>
</dbReference>
<evidence type="ECO:0000313" key="3">
    <source>
        <dbReference type="Proteomes" id="UP000196053"/>
    </source>
</evidence>
<dbReference type="Gene3D" id="2.60.120.10">
    <property type="entry name" value="Jelly Rolls"/>
    <property type="match status" value="1"/>
</dbReference>
<proteinExistence type="predicted"/>
<dbReference type="InterPro" id="IPR013096">
    <property type="entry name" value="Cupin_2"/>
</dbReference>
<protein>
    <recommendedName>
        <fullName evidence="1">Cupin type-2 domain-containing protein</fullName>
    </recommendedName>
</protein>